<protein>
    <submittedName>
        <fullName evidence="1">Uncharacterized protein</fullName>
    </submittedName>
</protein>
<proteinExistence type="predicted"/>
<keyword evidence="2" id="KW-1185">Reference proteome</keyword>
<dbReference type="EMBL" id="JAODUO010000192">
    <property type="protein sequence ID" value="KAK2186680.1"/>
    <property type="molecule type" value="Genomic_DNA"/>
</dbReference>
<comment type="caution">
    <text evidence="1">The sequence shown here is derived from an EMBL/GenBank/DDBJ whole genome shotgun (WGS) entry which is preliminary data.</text>
</comment>
<accession>A0AAD9UEU1</accession>
<evidence type="ECO:0000313" key="1">
    <source>
        <dbReference type="EMBL" id="KAK2186680.1"/>
    </source>
</evidence>
<sequence>MIREWMPSSLTTILCSWSSCTWIPSRNHNSSGIGRPLTTQSKRVIWPSWASRSTGIFRNFGRKCFSETPPKSREPRRDPVGLLIILRRVSGATYDVSSMIPTSSTSSWAEQASRPTRLVAQHV</sequence>
<gene>
    <name evidence="1" type="ORF">NP493_191g01008</name>
</gene>
<name>A0AAD9UEU1_RIDPI</name>
<reference evidence="1" key="1">
    <citation type="journal article" date="2023" name="Mol. Biol. Evol.">
        <title>Third-Generation Sequencing Reveals the Adaptive Role of the Epigenome in Three Deep-Sea Polychaetes.</title>
        <authorList>
            <person name="Perez M."/>
            <person name="Aroh O."/>
            <person name="Sun Y."/>
            <person name="Lan Y."/>
            <person name="Juniper S.K."/>
            <person name="Young C.R."/>
            <person name="Angers B."/>
            <person name="Qian P.Y."/>
        </authorList>
    </citation>
    <scope>NUCLEOTIDE SEQUENCE</scope>
    <source>
        <strain evidence="1">R07B-5</strain>
    </source>
</reference>
<evidence type="ECO:0000313" key="2">
    <source>
        <dbReference type="Proteomes" id="UP001209878"/>
    </source>
</evidence>
<dbReference type="AlphaFoldDB" id="A0AAD9UEU1"/>
<dbReference type="Proteomes" id="UP001209878">
    <property type="component" value="Unassembled WGS sequence"/>
</dbReference>
<organism evidence="1 2">
    <name type="scientific">Ridgeia piscesae</name>
    <name type="common">Tubeworm</name>
    <dbReference type="NCBI Taxonomy" id="27915"/>
    <lineage>
        <taxon>Eukaryota</taxon>
        <taxon>Metazoa</taxon>
        <taxon>Spiralia</taxon>
        <taxon>Lophotrochozoa</taxon>
        <taxon>Annelida</taxon>
        <taxon>Polychaeta</taxon>
        <taxon>Sedentaria</taxon>
        <taxon>Canalipalpata</taxon>
        <taxon>Sabellida</taxon>
        <taxon>Siboglinidae</taxon>
        <taxon>Ridgeia</taxon>
    </lineage>
</organism>
<dbReference type="PROSITE" id="PS51257">
    <property type="entry name" value="PROKAR_LIPOPROTEIN"/>
    <property type="match status" value="1"/>
</dbReference>